<keyword evidence="1" id="KW-0436">Ligase</keyword>
<name>G4TD58_SERID</name>
<dbReference type="AlphaFoldDB" id="G4TD58"/>
<dbReference type="Proteomes" id="UP000007148">
    <property type="component" value="Unassembled WGS sequence"/>
</dbReference>
<comment type="similarity">
    <text evidence="2 3">Belongs to the glutamine synthetase family.</text>
</comment>
<dbReference type="GO" id="GO:0004356">
    <property type="term" value="F:glutamine synthetase activity"/>
    <property type="evidence" value="ECO:0007669"/>
    <property type="project" value="InterPro"/>
</dbReference>
<evidence type="ECO:0000313" key="6">
    <source>
        <dbReference type="Proteomes" id="UP000007148"/>
    </source>
</evidence>
<dbReference type="Gene3D" id="3.30.590.10">
    <property type="entry name" value="Glutamine synthetase/guanido kinase, catalytic domain"/>
    <property type="match status" value="1"/>
</dbReference>
<accession>G4TD58</accession>
<feature type="domain" description="GS catalytic" evidence="4">
    <location>
        <begin position="1"/>
        <end position="108"/>
    </location>
</feature>
<dbReference type="SUPFAM" id="SSF55931">
    <property type="entry name" value="Glutamine synthetase/guanido kinase"/>
    <property type="match status" value="1"/>
</dbReference>
<dbReference type="InParanoid" id="G4TD58"/>
<dbReference type="STRING" id="1109443.G4TD58"/>
<evidence type="ECO:0000256" key="2">
    <source>
        <dbReference type="PROSITE-ProRule" id="PRU01331"/>
    </source>
</evidence>
<reference evidence="5 6" key="1">
    <citation type="journal article" date="2011" name="PLoS Pathog.">
        <title>Endophytic Life Strategies Decoded by Genome and Transcriptome Analyses of the Mutualistic Root Symbiont Piriformospora indica.</title>
        <authorList>
            <person name="Zuccaro A."/>
            <person name="Lahrmann U."/>
            <person name="Guldener U."/>
            <person name="Langen G."/>
            <person name="Pfiffi S."/>
            <person name="Biedenkopf D."/>
            <person name="Wong P."/>
            <person name="Samans B."/>
            <person name="Grimm C."/>
            <person name="Basiewicz M."/>
            <person name="Murat C."/>
            <person name="Martin F."/>
            <person name="Kogel K.H."/>
        </authorList>
    </citation>
    <scope>NUCLEOTIDE SEQUENCE [LARGE SCALE GENOMIC DNA]</scope>
    <source>
        <strain evidence="5 6">DSM 11827</strain>
    </source>
</reference>
<dbReference type="InterPro" id="IPR014746">
    <property type="entry name" value="Gln_synth/guanido_kin_cat_dom"/>
</dbReference>
<dbReference type="PANTHER" id="PTHR43785:SF12">
    <property type="entry name" value="TYPE-1 GLUTAMINE SYNTHETASE 2"/>
    <property type="match status" value="1"/>
</dbReference>
<dbReference type="InterPro" id="IPR008146">
    <property type="entry name" value="Gln_synth_cat_dom"/>
</dbReference>
<dbReference type="PROSITE" id="PS51987">
    <property type="entry name" value="GS_CATALYTIC"/>
    <property type="match status" value="1"/>
</dbReference>
<dbReference type="OrthoDB" id="77835at2759"/>
<sequence length="108" mass="12219">MEIRVPGADMNPYFALSAIFLLGFRGIEKQMSIPVPPVKDLMNDKSRVTKLATNLETATSLFMREGSVAREVFGNEFVDHFGGTREHEVNAWNAAVTNWEVERYLELV</sequence>
<protein>
    <submittedName>
        <fullName evidence="5">Probable glutamine synthetase</fullName>
    </submittedName>
</protein>
<dbReference type="HOGENOM" id="CLU_2197959_0_0_1"/>
<evidence type="ECO:0000259" key="4">
    <source>
        <dbReference type="PROSITE" id="PS51987"/>
    </source>
</evidence>
<dbReference type="Pfam" id="PF00120">
    <property type="entry name" value="Gln-synt_C"/>
    <property type="match status" value="1"/>
</dbReference>
<proteinExistence type="inferred from homology"/>
<dbReference type="EMBL" id="CAFZ01000050">
    <property type="protein sequence ID" value="CCA69243.1"/>
    <property type="molecule type" value="Genomic_DNA"/>
</dbReference>
<keyword evidence="6" id="KW-1185">Reference proteome</keyword>
<evidence type="ECO:0000256" key="3">
    <source>
        <dbReference type="RuleBase" id="RU000384"/>
    </source>
</evidence>
<dbReference type="eggNOG" id="KOG0683">
    <property type="taxonomic scope" value="Eukaryota"/>
</dbReference>
<dbReference type="PANTHER" id="PTHR43785">
    <property type="entry name" value="GAMMA-GLUTAMYLPUTRESCINE SYNTHETASE"/>
    <property type="match status" value="1"/>
</dbReference>
<organism evidence="5 6">
    <name type="scientific">Serendipita indica (strain DSM 11827)</name>
    <name type="common">Root endophyte fungus</name>
    <name type="synonym">Piriformospora indica</name>
    <dbReference type="NCBI Taxonomy" id="1109443"/>
    <lineage>
        <taxon>Eukaryota</taxon>
        <taxon>Fungi</taxon>
        <taxon>Dikarya</taxon>
        <taxon>Basidiomycota</taxon>
        <taxon>Agaricomycotina</taxon>
        <taxon>Agaricomycetes</taxon>
        <taxon>Sebacinales</taxon>
        <taxon>Serendipitaceae</taxon>
        <taxon>Serendipita</taxon>
    </lineage>
</organism>
<gene>
    <name evidence="5" type="ORF">PIIN_03142</name>
</gene>
<comment type="caution">
    <text evidence="5">The sequence shown here is derived from an EMBL/GenBank/DDBJ whole genome shotgun (WGS) entry which is preliminary data.</text>
</comment>
<evidence type="ECO:0000313" key="5">
    <source>
        <dbReference type="EMBL" id="CCA69243.1"/>
    </source>
</evidence>
<evidence type="ECO:0000256" key="1">
    <source>
        <dbReference type="ARBA" id="ARBA00022598"/>
    </source>
</evidence>